<name>A0A4C1WX37_EUMVA</name>
<keyword evidence="3" id="KW-1185">Reference proteome</keyword>
<dbReference type="Proteomes" id="UP000299102">
    <property type="component" value="Unassembled WGS sequence"/>
</dbReference>
<dbReference type="EMBL" id="BGZK01000683">
    <property type="protein sequence ID" value="GBP56018.1"/>
    <property type="molecule type" value="Genomic_DNA"/>
</dbReference>
<sequence>MEKKSFKASNDHRHFPSGWRFRTSGGPRSVRARELNSLQKVTERVSKVSTTSSQQSVRRFVPCEDGTIDHRDRFWSRSEFRLESGDRRKVKEGTIPSSWLTV</sequence>
<protein>
    <submittedName>
        <fullName evidence="2">Uncharacterized protein</fullName>
    </submittedName>
</protein>
<organism evidence="2 3">
    <name type="scientific">Eumeta variegata</name>
    <name type="common">Bagworm moth</name>
    <name type="synonym">Eumeta japonica</name>
    <dbReference type="NCBI Taxonomy" id="151549"/>
    <lineage>
        <taxon>Eukaryota</taxon>
        <taxon>Metazoa</taxon>
        <taxon>Ecdysozoa</taxon>
        <taxon>Arthropoda</taxon>
        <taxon>Hexapoda</taxon>
        <taxon>Insecta</taxon>
        <taxon>Pterygota</taxon>
        <taxon>Neoptera</taxon>
        <taxon>Endopterygota</taxon>
        <taxon>Lepidoptera</taxon>
        <taxon>Glossata</taxon>
        <taxon>Ditrysia</taxon>
        <taxon>Tineoidea</taxon>
        <taxon>Psychidae</taxon>
        <taxon>Oiketicinae</taxon>
        <taxon>Eumeta</taxon>
    </lineage>
</organism>
<evidence type="ECO:0000313" key="2">
    <source>
        <dbReference type="EMBL" id="GBP56018.1"/>
    </source>
</evidence>
<accession>A0A4C1WX37</accession>
<feature type="region of interest" description="Disordered" evidence="1">
    <location>
        <begin position="1"/>
        <end position="28"/>
    </location>
</feature>
<comment type="caution">
    <text evidence="2">The sequence shown here is derived from an EMBL/GenBank/DDBJ whole genome shotgun (WGS) entry which is preliminary data.</text>
</comment>
<feature type="compositionally biased region" description="Basic and acidic residues" evidence="1">
    <location>
        <begin position="1"/>
        <end position="14"/>
    </location>
</feature>
<gene>
    <name evidence="2" type="ORF">EVAR_97439_1</name>
</gene>
<evidence type="ECO:0000256" key="1">
    <source>
        <dbReference type="SAM" id="MobiDB-lite"/>
    </source>
</evidence>
<dbReference type="AlphaFoldDB" id="A0A4C1WX37"/>
<evidence type="ECO:0000313" key="3">
    <source>
        <dbReference type="Proteomes" id="UP000299102"/>
    </source>
</evidence>
<proteinExistence type="predicted"/>
<reference evidence="2 3" key="1">
    <citation type="journal article" date="2019" name="Commun. Biol.">
        <title>The bagworm genome reveals a unique fibroin gene that provides high tensile strength.</title>
        <authorList>
            <person name="Kono N."/>
            <person name="Nakamura H."/>
            <person name="Ohtoshi R."/>
            <person name="Tomita M."/>
            <person name="Numata K."/>
            <person name="Arakawa K."/>
        </authorList>
    </citation>
    <scope>NUCLEOTIDE SEQUENCE [LARGE SCALE GENOMIC DNA]</scope>
</reference>